<dbReference type="GO" id="GO:0097367">
    <property type="term" value="F:carbohydrate derivative binding"/>
    <property type="evidence" value="ECO:0007669"/>
    <property type="project" value="InterPro"/>
</dbReference>
<dbReference type="SUPFAM" id="SSF46689">
    <property type="entry name" value="Homeodomain-like"/>
    <property type="match status" value="1"/>
</dbReference>
<dbReference type="Pfam" id="PF01418">
    <property type="entry name" value="HTH_6"/>
    <property type="match status" value="1"/>
</dbReference>
<dbReference type="Gene3D" id="1.10.10.10">
    <property type="entry name" value="Winged helix-like DNA-binding domain superfamily/Winged helix DNA-binding domain"/>
    <property type="match status" value="1"/>
</dbReference>
<evidence type="ECO:0000256" key="3">
    <source>
        <dbReference type="ARBA" id="ARBA00023163"/>
    </source>
</evidence>
<dbReference type="RefSeq" id="WP_109763471.1">
    <property type="nucleotide sequence ID" value="NZ_QGGU01000006.1"/>
</dbReference>
<proteinExistence type="predicted"/>
<name>A0A316FQ43_9GAMM</name>
<dbReference type="InterPro" id="IPR000281">
    <property type="entry name" value="HTH_RpiR"/>
</dbReference>
<dbReference type="OrthoDB" id="257751at2"/>
<evidence type="ECO:0000256" key="2">
    <source>
        <dbReference type="ARBA" id="ARBA00023125"/>
    </source>
</evidence>
<dbReference type="Proteomes" id="UP000245790">
    <property type="component" value="Unassembled WGS sequence"/>
</dbReference>
<dbReference type="EMBL" id="QGGU01000006">
    <property type="protein sequence ID" value="PWK50804.1"/>
    <property type="molecule type" value="Genomic_DNA"/>
</dbReference>
<keyword evidence="1" id="KW-0805">Transcription regulation</keyword>
<dbReference type="Pfam" id="PF01380">
    <property type="entry name" value="SIS"/>
    <property type="match status" value="1"/>
</dbReference>
<dbReference type="NCBIfam" id="NF008451">
    <property type="entry name" value="PRK11302.1"/>
    <property type="match status" value="1"/>
</dbReference>
<comment type="caution">
    <text evidence="6">The sequence shown here is derived from an EMBL/GenBank/DDBJ whole genome shotgun (WGS) entry which is preliminary data.</text>
</comment>
<dbReference type="InterPro" id="IPR001347">
    <property type="entry name" value="SIS_dom"/>
</dbReference>
<dbReference type="SUPFAM" id="SSF53697">
    <property type="entry name" value="SIS domain"/>
    <property type="match status" value="1"/>
</dbReference>
<dbReference type="InterPro" id="IPR036388">
    <property type="entry name" value="WH-like_DNA-bd_sf"/>
</dbReference>
<protein>
    <submittedName>
        <fullName evidence="6">RpiR family transcriptional regulator</fullName>
    </submittedName>
</protein>
<gene>
    <name evidence="6" type="ORF">C8D97_10691</name>
</gene>
<evidence type="ECO:0000313" key="7">
    <source>
        <dbReference type="Proteomes" id="UP000245790"/>
    </source>
</evidence>
<evidence type="ECO:0000313" key="6">
    <source>
        <dbReference type="EMBL" id="PWK50804.1"/>
    </source>
</evidence>
<dbReference type="CDD" id="cd05013">
    <property type="entry name" value="SIS_RpiR"/>
    <property type="match status" value="1"/>
</dbReference>
<feature type="domain" description="HTH rpiR-type" evidence="4">
    <location>
        <begin position="1"/>
        <end position="77"/>
    </location>
</feature>
<dbReference type="PANTHER" id="PTHR30514">
    <property type="entry name" value="GLUCOKINASE"/>
    <property type="match status" value="1"/>
</dbReference>
<dbReference type="FunFam" id="1.10.10.10:FF:000060">
    <property type="entry name" value="DNA-binding transcriptional regulator HexR"/>
    <property type="match status" value="1"/>
</dbReference>
<dbReference type="InterPro" id="IPR047640">
    <property type="entry name" value="RpiR-like"/>
</dbReference>
<sequence length="282" mass="30771">MKLINRIEEALQTLSKSEKKVAQEVLVDPQKAYQSSIAALAKAAAVSEPTVNRFCRSMNCKGFPDFKLQLAQSLATGTPYFTGNVSLDDSTEEFTNKLFDATMMSLSEARKMVDTTAVSRVVDALAQAKRILFYGLGSSGAVALDAENRFFRLGTPTIAYDDVLKQRMAAAASQTGDVLVLYSYTGRTIPLIEAAQMASQSGAQVIGITSADSPLANICHLVVEVPGDQEDTDIYTPMTSRIIHLTITDILATGVMLRRGPVFQEHLKRIKESLKETRLPKE</sequence>
<evidence type="ECO:0000259" key="5">
    <source>
        <dbReference type="PROSITE" id="PS51464"/>
    </source>
</evidence>
<evidence type="ECO:0000256" key="1">
    <source>
        <dbReference type="ARBA" id="ARBA00023015"/>
    </source>
</evidence>
<dbReference type="InterPro" id="IPR046348">
    <property type="entry name" value="SIS_dom_sf"/>
</dbReference>
<dbReference type="PANTHER" id="PTHR30514:SF1">
    <property type="entry name" value="HTH-TYPE TRANSCRIPTIONAL REGULATOR HEXR-RELATED"/>
    <property type="match status" value="1"/>
</dbReference>
<organism evidence="6 7">
    <name type="scientific">Pleionea mediterranea</name>
    <dbReference type="NCBI Taxonomy" id="523701"/>
    <lineage>
        <taxon>Bacteria</taxon>
        <taxon>Pseudomonadati</taxon>
        <taxon>Pseudomonadota</taxon>
        <taxon>Gammaproteobacteria</taxon>
        <taxon>Oceanospirillales</taxon>
        <taxon>Pleioneaceae</taxon>
        <taxon>Pleionea</taxon>
    </lineage>
</organism>
<dbReference type="PROSITE" id="PS51071">
    <property type="entry name" value="HTH_RPIR"/>
    <property type="match status" value="1"/>
</dbReference>
<dbReference type="AlphaFoldDB" id="A0A316FQ43"/>
<keyword evidence="7" id="KW-1185">Reference proteome</keyword>
<feature type="domain" description="SIS" evidence="5">
    <location>
        <begin position="121"/>
        <end position="261"/>
    </location>
</feature>
<keyword evidence="2" id="KW-0238">DNA-binding</keyword>
<dbReference type="GO" id="GO:0003700">
    <property type="term" value="F:DNA-binding transcription factor activity"/>
    <property type="evidence" value="ECO:0007669"/>
    <property type="project" value="InterPro"/>
</dbReference>
<evidence type="ECO:0000259" key="4">
    <source>
        <dbReference type="PROSITE" id="PS51071"/>
    </source>
</evidence>
<keyword evidence="3" id="KW-0804">Transcription</keyword>
<dbReference type="Gene3D" id="3.40.50.10490">
    <property type="entry name" value="Glucose-6-phosphate isomerase like protein, domain 1"/>
    <property type="match status" value="1"/>
</dbReference>
<dbReference type="InterPro" id="IPR009057">
    <property type="entry name" value="Homeodomain-like_sf"/>
</dbReference>
<dbReference type="InterPro" id="IPR035472">
    <property type="entry name" value="RpiR-like_SIS"/>
</dbReference>
<dbReference type="GO" id="GO:0003677">
    <property type="term" value="F:DNA binding"/>
    <property type="evidence" value="ECO:0007669"/>
    <property type="project" value="UniProtKB-KW"/>
</dbReference>
<reference evidence="6 7" key="1">
    <citation type="submission" date="2018-05" db="EMBL/GenBank/DDBJ databases">
        <title>Genomic Encyclopedia of Type Strains, Phase IV (KMG-IV): sequencing the most valuable type-strain genomes for metagenomic binning, comparative biology and taxonomic classification.</title>
        <authorList>
            <person name="Goeker M."/>
        </authorList>
    </citation>
    <scope>NUCLEOTIDE SEQUENCE [LARGE SCALE GENOMIC DNA]</scope>
    <source>
        <strain evidence="6 7">DSM 25350</strain>
    </source>
</reference>
<dbReference type="GO" id="GO:1901135">
    <property type="term" value="P:carbohydrate derivative metabolic process"/>
    <property type="evidence" value="ECO:0007669"/>
    <property type="project" value="InterPro"/>
</dbReference>
<accession>A0A316FQ43</accession>
<dbReference type="PROSITE" id="PS51464">
    <property type="entry name" value="SIS"/>
    <property type="match status" value="1"/>
</dbReference>